<feature type="domain" description="ABC3 transporter permease C-terminal" evidence="8">
    <location>
        <begin position="522"/>
        <end position="636"/>
    </location>
</feature>
<comment type="subcellular location">
    <subcellularLocation>
        <location evidence="1">Cell membrane</location>
        <topology evidence="1">Multi-pass membrane protein</topology>
    </subcellularLocation>
</comment>
<evidence type="ECO:0000256" key="4">
    <source>
        <dbReference type="ARBA" id="ARBA00022989"/>
    </source>
</evidence>
<accession>A0A806K0M5</accession>
<keyword evidence="5 7" id="KW-0472">Membrane</keyword>
<organism evidence="9">
    <name type="scientific">uncultured bacterium contig00149</name>
    <dbReference type="NCBI Taxonomy" id="1181588"/>
    <lineage>
        <taxon>Bacteria</taxon>
        <taxon>environmental samples</taxon>
    </lineage>
</organism>
<dbReference type="AlphaFoldDB" id="A0A806K0M5"/>
<dbReference type="Pfam" id="PF02687">
    <property type="entry name" value="FtsX"/>
    <property type="match status" value="2"/>
</dbReference>
<feature type="transmembrane region" description="Helical" evidence="7">
    <location>
        <begin position="246"/>
        <end position="268"/>
    </location>
</feature>
<evidence type="ECO:0000313" key="9">
    <source>
        <dbReference type="EMBL" id="AGS53242.1"/>
    </source>
</evidence>
<feature type="transmembrane region" description="Helical" evidence="7">
    <location>
        <begin position="120"/>
        <end position="146"/>
    </location>
</feature>
<evidence type="ECO:0000256" key="3">
    <source>
        <dbReference type="ARBA" id="ARBA00022692"/>
    </source>
</evidence>
<keyword evidence="2" id="KW-1003">Cell membrane</keyword>
<feature type="transmembrane region" description="Helical" evidence="7">
    <location>
        <begin position="166"/>
        <end position="189"/>
    </location>
</feature>
<dbReference type="InterPro" id="IPR003838">
    <property type="entry name" value="ABC3_permease_C"/>
</dbReference>
<dbReference type="PANTHER" id="PTHR30572:SF4">
    <property type="entry name" value="ABC TRANSPORTER PERMEASE YTRF"/>
    <property type="match status" value="1"/>
</dbReference>
<keyword evidence="9" id="KW-0067">ATP-binding</keyword>
<keyword evidence="4 7" id="KW-1133">Transmembrane helix</keyword>
<dbReference type="GO" id="GO:0005886">
    <property type="term" value="C:plasma membrane"/>
    <property type="evidence" value="ECO:0007669"/>
    <property type="project" value="UniProtKB-SubCell"/>
</dbReference>
<evidence type="ECO:0000256" key="5">
    <source>
        <dbReference type="ARBA" id="ARBA00023136"/>
    </source>
</evidence>
<dbReference type="GO" id="GO:0022857">
    <property type="term" value="F:transmembrane transporter activity"/>
    <property type="evidence" value="ECO:0007669"/>
    <property type="project" value="TreeGrafter"/>
</dbReference>
<evidence type="ECO:0000259" key="8">
    <source>
        <dbReference type="Pfam" id="PF02687"/>
    </source>
</evidence>
<evidence type="ECO:0000256" key="2">
    <source>
        <dbReference type="ARBA" id="ARBA00022475"/>
    </source>
</evidence>
<dbReference type="PANTHER" id="PTHR30572">
    <property type="entry name" value="MEMBRANE COMPONENT OF TRANSPORTER-RELATED"/>
    <property type="match status" value="1"/>
</dbReference>
<feature type="transmembrane region" description="Helical" evidence="7">
    <location>
        <begin position="570"/>
        <end position="596"/>
    </location>
</feature>
<proteinExistence type="inferred from homology"/>
<dbReference type="InterPro" id="IPR050250">
    <property type="entry name" value="Macrolide_Exporter_MacB"/>
</dbReference>
<feature type="transmembrane region" description="Helical" evidence="7">
    <location>
        <begin position="517"/>
        <end position="544"/>
    </location>
</feature>
<keyword evidence="9" id="KW-0547">Nucleotide-binding</keyword>
<dbReference type="EMBL" id="JQ844227">
    <property type="protein sequence ID" value="AGS53242.1"/>
    <property type="molecule type" value="Genomic_DNA"/>
</dbReference>
<feature type="transmembrane region" description="Helical" evidence="7">
    <location>
        <begin position="20"/>
        <end position="43"/>
    </location>
</feature>
<evidence type="ECO:0000256" key="6">
    <source>
        <dbReference type="ARBA" id="ARBA00038076"/>
    </source>
</evidence>
<feature type="transmembrane region" description="Helical" evidence="7">
    <location>
        <begin position="608"/>
        <end position="627"/>
    </location>
</feature>
<comment type="similarity">
    <text evidence="6">Belongs to the ABC-4 integral membrane protein family.</text>
</comment>
<feature type="transmembrane region" description="Helical" evidence="7">
    <location>
        <begin position="63"/>
        <end position="89"/>
    </location>
</feature>
<reference evidence="9" key="1">
    <citation type="submission" date="2012-03" db="EMBL/GenBank/DDBJ databases">
        <title>Functional metagenomics reveals considerable lignocellulase gene clusters in the gut microbiome of a wood-feeding higher termite.</title>
        <authorList>
            <person name="Liu N."/>
        </authorList>
    </citation>
    <scope>NUCLEOTIDE SEQUENCE</scope>
</reference>
<name>A0A806K0M5_9BACT</name>
<evidence type="ECO:0000256" key="7">
    <source>
        <dbReference type="SAM" id="Phobius"/>
    </source>
</evidence>
<sequence>MGIVRKITLRYLLRNPARTLLTVAAIALSVGMLCAVAGFAASLRDILEHAGVITRGSVGSALSPYYAIAAVAGIIIVICSVIVISNAFYISSSERLRQFGMLGSVGATGKQLGQSVVYEAAVLSAAAIPLGIALGASLQSVVARLANTVLREAKLVIDAGLDFRVALNPLAVVVAVVVALLTVLVSAWLPARKAARTSPVDAIRQAGAVQIRLEWLKTPRLVEKLFGFEGALAAKSLKRNRSKYRATVICLTLSVVLVVSMSSLVWLLNQDARVRFGGYDYDVLMYIRGDLGAVDGIDAQLQAIPNDGSRTYRYTVLSVAIPDGFYTERALESGMAYPGEYAKQMILYAIPDDGFLALSSANAGVSGAVLLNNAVSTINYERINEFAPYNCAPGTTLTYGVDMGADADRAEVLGELTVESVTYAVPWWIPADNYSGSNVNLVVSESTFRGMYALNSEVFKEHTTLAYFVTVADSPAYSESAKAVFAPFEKRDGFFFRLFDASEQARQYRNLIHTVAVFGYGFIAMLSLIAVTSVVTTISTGMALRRREFAMLVSVGMTPGGMNKMLAVEALLYGARSVVVGLPLGVALSLIMYLMMSGGLYLFPYQPPWRAMAASVAAVLLLTFATMRYSRRGTKKASIAEALRSETA</sequence>
<protein>
    <submittedName>
        <fullName evidence="9">ABC transporter ATP-binding protein</fullName>
    </submittedName>
</protein>
<keyword evidence="3 7" id="KW-0812">Transmembrane</keyword>
<evidence type="ECO:0000256" key="1">
    <source>
        <dbReference type="ARBA" id="ARBA00004651"/>
    </source>
</evidence>
<dbReference type="GO" id="GO:0005524">
    <property type="term" value="F:ATP binding"/>
    <property type="evidence" value="ECO:0007669"/>
    <property type="project" value="UniProtKB-KW"/>
</dbReference>
<feature type="domain" description="ABC3 transporter permease C-terminal" evidence="8">
    <location>
        <begin position="71"/>
        <end position="199"/>
    </location>
</feature>